<proteinExistence type="predicted"/>
<dbReference type="SUPFAM" id="SSF50952">
    <property type="entry name" value="Soluble quinoprotein glucose dehydrogenase"/>
    <property type="match status" value="1"/>
</dbReference>
<dbReference type="PANTHER" id="PTHR19328">
    <property type="entry name" value="HEDGEHOG-INTERACTING PROTEIN"/>
    <property type="match status" value="1"/>
</dbReference>
<dbReference type="InParanoid" id="A0A061FWQ9"/>
<accession>A0A061FWQ9</accession>
<dbReference type="EMBL" id="CM001881">
    <property type="protein sequence ID" value="EOY21671.1"/>
    <property type="molecule type" value="Genomic_DNA"/>
</dbReference>
<organism evidence="2 3">
    <name type="scientific">Theobroma cacao</name>
    <name type="common">Cacao</name>
    <name type="synonym">Cocoa</name>
    <dbReference type="NCBI Taxonomy" id="3641"/>
    <lineage>
        <taxon>Eukaryota</taxon>
        <taxon>Viridiplantae</taxon>
        <taxon>Streptophyta</taxon>
        <taxon>Embryophyta</taxon>
        <taxon>Tracheophyta</taxon>
        <taxon>Spermatophyta</taxon>
        <taxon>Magnoliopsida</taxon>
        <taxon>eudicotyledons</taxon>
        <taxon>Gunneridae</taxon>
        <taxon>Pentapetalae</taxon>
        <taxon>rosids</taxon>
        <taxon>malvids</taxon>
        <taxon>Malvales</taxon>
        <taxon>Malvaceae</taxon>
        <taxon>Byttnerioideae</taxon>
        <taxon>Theobroma</taxon>
    </lineage>
</organism>
<dbReference type="Pfam" id="PF07995">
    <property type="entry name" value="GSDH"/>
    <property type="match status" value="1"/>
</dbReference>
<evidence type="ECO:0000313" key="3">
    <source>
        <dbReference type="Proteomes" id="UP000026915"/>
    </source>
</evidence>
<dbReference type="AlphaFoldDB" id="A0A061FWQ9"/>
<sequence>MYYRLTVALLTDKVYLIKSLGDWSLLHLTFQARLFVPLKFITSVLNFDAGAPLKLEKSLNFCSYTGIACCDSAKDLQVHKSFQALNVSDAACASVLKSILCSVIFCSQFQACSQFSAQLYEVKSGLREVPVLCNSTGTHKSPHFSTGASIGFCPKVWDICGNISILNPPFVQSKQGRFGINLSSSPSKLMDQWQSRKDFCEAFGGPSDEGEVCFDGESVLFVHEEAPQHPEGLCLEKIENGAYLNLIPHSDGSNRVFLSNQKGKIWLANVPDVGSSEVLGTVESQPFLDITDQVLFDTEFGLMGMAFHPNFANNGRFFLSFNCDKMQHQGCFARCLCNIDVNCDASKIGADNGIQPCQYHSIIAEFTFNGTAPKPSMSKRANPLEVRRIVTMGLPYRGGHAGQLLLDLKMGEKEINDLVLWGNYSIPRDNPYVEDRELGPEIWAFGFRNPWRCSFDSERTSYFLCGDTGQDQYEEVDIVTKEGNYGWRVYEGPLPFHPQLSPGGSTPPSPINPISPVMGYSHSEIDKNLGLASIIGGFFYRSLADPCINGRYIYMDLYGEAEPLSTEAIWAGSEYPLNSGGFTTSRIPFRCARDTPIPCVITTGSSSPSLGFVFSLTEDNRIDFYILTSTGVYRVARPSRCNLKCSKEIVANVTPTSHSSSSVAINGLRGCRFIGLLVFFVLVLSL</sequence>
<dbReference type="HOGENOM" id="CLU_024721_0_0_1"/>
<keyword evidence="3" id="KW-1185">Reference proteome</keyword>
<dbReference type="InterPro" id="IPR012938">
    <property type="entry name" value="Glc/Sorbosone_DH"/>
</dbReference>
<name>A0A061FWQ9_THECC</name>
<dbReference type="eggNOG" id="ENOG502QQKP">
    <property type="taxonomic scope" value="Eukaryota"/>
</dbReference>
<dbReference type="Proteomes" id="UP000026915">
    <property type="component" value="Chromosome 3"/>
</dbReference>
<dbReference type="InterPro" id="IPR011041">
    <property type="entry name" value="Quinoprot_gluc/sorb_DH_b-prop"/>
</dbReference>
<reference evidence="2 3" key="1">
    <citation type="journal article" date="2013" name="Genome Biol.">
        <title>The genome sequence of the most widely cultivated cacao type and its use to identify candidate genes regulating pod color.</title>
        <authorList>
            <person name="Motamayor J.C."/>
            <person name="Mockaitis K."/>
            <person name="Schmutz J."/>
            <person name="Haiminen N."/>
            <person name="Iii D.L."/>
            <person name="Cornejo O."/>
            <person name="Findley S.D."/>
            <person name="Zheng P."/>
            <person name="Utro F."/>
            <person name="Royaert S."/>
            <person name="Saski C."/>
            <person name="Jenkins J."/>
            <person name="Podicheti R."/>
            <person name="Zhao M."/>
            <person name="Scheffler B.E."/>
            <person name="Stack J.C."/>
            <person name="Feltus F.A."/>
            <person name="Mustiga G.M."/>
            <person name="Amores F."/>
            <person name="Phillips W."/>
            <person name="Marelli J.P."/>
            <person name="May G.D."/>
            <person name="Shapiro H."/>
            <person name="Ma J."/>
            <person name="Bustamante C.D."/>
            <person name="Schnell R.J."/>
            <person name="Main D."/>
            <person name="Gilbert D."/>
            <person name="Parida L."/>
            <person name="Kuhn D.N."/>
        </authorList>
    </citation>
    <scope>NUCLEOTIDE SEQUENCE [LARGE SCALE GENOMIC DNA]</scope>
    <source>
        <strain evidence="3">cv. Matina 1-6</strain>
    </source>
</reference>
<protein>
    <submittedName>
        <fullName evidence="2">Catalytics, putative</fullName>
    </submittedName>
</protein>
<dbReference type="STRING" id="3641.A0A061FWQ9"/>
<dbReference type="InterPro" id="IPR011042">
    <property type="entry name" value="6-blade_b-propeller_TolB-like"/>
</dbReference>
<evidence type="ECO:0000259" key="1">
    <source>
        <dbReference type="Pfam" id="PF07995"/>
    </source>
</evidence>
<feature type="domain" description="Glucose/Sorbosone dehydrogenase" evidence="1">
    <location>
        <begin position="425"/>
        <end position="490"/>
    </location>
</feature>
<dbReference type="Gene3D" id="2.120.10.30">
    <property type="entry name" value="TolB, C-terminal domain"/>
    <property type="match status" value="2"/>
</dbReference>
<evidence type="ECO:0000313" key="2">
    <source>
        <dbReference type="EMBL" id="EOY21671.1"/>
    </source>
</evidence>
<dbReference type="Gramene" id="EOY21671">
    <property type="protein sequence ID" value="EOY21671"/>
    <property type="gene ID" value="TCM_013721"/>
</dbReference>
<gene>
    <name evidence="2" type="ORF">TCM_013721</name>
</gene>
<dbReference type="PANTHER" id="PTHR19328:SF70">
    <property type="entry name" value="PROTEIN, PUTATIVE-RELATED"/>
    <property type="match status" value="1"/>
</dbReference>